<keyword evidence="3 4" id="KW-0408">Iron</keyword>
<evidence type="ECO:0000313" key="6">
    <source>
        <dbReference type="EMBL" id="SNC64449.1"/>
    </source>
</evidence>
<dbReference type="EMBL" id="FYEW01000001">
    <property type="protein sequence ID" value="SNC64449.1"/>
    <property type="molecule type" value="Genomic_DNA"/>
</dbReference>
<dbReference type="GO" id="GO:0020037">
    <property type="term" value="F:heme binding"/>
    <property type="evidence" value="ECO:0007669"/>
    <property type="project" value="InterPro"/>
</dbReference>
<dbReference type="InterPro" id="IPR051459">
    <property type="entry name" value="Cytochrome_c-type_DH"/>
</dbReference>
<keyword evidence="2 4" id="KW-0479">Metal-binding</keyword>
<dbReference type="GO" id="GO:0009055">
    <property type="term" value="F:electron transfer activity"/>
    <property type="evidence" value="ECO:0007669"/>
    <property type="project" value="InterPro"/>
</dbReference>
<feature type="domain" description="Cytochrome c" evidence="5">
    <location>
        <begin position="194"/>
        <end position="307"/>
    </location>
</feature>
<dbReference type="Pfam" id="PF13442">
    <property type="entry name" value="Cytochrome_CBB3"/>
    <property type="match status" value="1"/>
</dbReference>
<feature type="domain" description="Cytochrome c" evidence="5">
    <location>
        <begin position="49"/>
        <end position="150"/>
    </location>
</feature>
<gene>
    <name evidence="6" type="ORF">SAMN06265337_1082</name>
</gene>
<reference evidence="7" key="1">
    <citation type="submission" date="2017-06" db="EMBL/GenBank/DDBJ databases">
        <authorList>
            <person name="Varghese N."/>
            <person name="Submissions S."/>
        </authorList>
    </citation>
    <scope>NUCLEOTIDE SEQUENCE [LARGE SCALE GENOMIC DNA]</scope>
    <source>
        <strain evidence="7">DSM 11116</strain>
    </source>
</reference>
<organism evidence="6 7">
    <name type="scientific">Hymenobacter gelipurpurascens</name>
    <dbReference type="NCBI Taxonomy" id="89968"/>
    <lineage>
        <taxon>Bacteria</taxon>
        <taxon>Pseudomonadati</taxon>
        <taxon>Bacteroidota</taxon>
        <taxon>Cytophagia</taxon>
        <taxon>Cytophagales</taxon>
        <taxon>Hymenobacteraceae</taxon>
        <taxon>Hymenobacter</taxon>
    </lineage>
</organism>
<keyword evidence="1 4" id="KW-0349">Heme</keyword>
<dbReference type="PANTHER" id="PTHR35008:SF4">
    <property type="entry name" value="BLL4482 PROTEIN"/>
    <property type="match status" value="1"/>
</dbReference>
<evidence type="ECO:0000256" key="1">
    <source>
        <dbReference type="ARBA" id="ARBA00022617"/>
    </source>
</evidence>
<evidence type="ECO:0000256" key="2">
    <source>
        <dbReference type="ARBA" id="ARBA00022723"/>
    </source>
</evidence>
<dbReference type="AlphaFoldDB" id="A0A212TEI7"/>
<dbReference type="SUPFAM" id="SSF46626">
    <property type="entry name" value="Cytochrome c"/>
    <property type="match status" value="2"/>
</dbReference>
<name>A0A212TEI7_9BACT</name>
<protein>
    <submittedName>
        <fullName evidence="6">Cytochrome C oxidase, cbb3-type, subunit III</fullName>
    </submittedName>
</protein>
<dbReference type="InterPro" id="IPR009056">
    <property type="entry name" value="Cyt_c-like_dom"/>
</dbReference>
<evidence type="ECO:0000256" key="4">
    <source>
        <dbReference type="PROSITE-ProRule" id="PRU00433"/>
    </source>
</evidence>
<dbReference type="GO" id="GO:0046872">
    <property type="term" value="F:metal ion binding"/>
    <property type="evidence" value="ECO:0007669"/>
    <property type="project" value="UniProtKB-KW"/>
</dbReference>
<dbReference type="PROSITE" id="PS51007">
    <property type="entry name" value="CYTC"/>
    <property type="match status" value="2"/>
</dbReference>
<evidence type="ECO:0000256" key="3">
    <source>
        <dbReference type="ARBA" id="ARBA00023004"/>
    </source>
</evidence>
<evidence type="ECO:0000259" key="5">
    <source>
        <dbReference type="PROSITE" id="PS51007"/>
    </source>
</evidence>
<accession>A0A212TEI7</accession>
<sequence length="323" mass="35409">MEKALRILAVVVVVLLLAVGGFALWVQNRGIPHYAVPKAPAVQVAATPALTDQGQKLVMASCADCHLNQQTRSLSGQKMRDLPPEFGTIYSANITQDPQHGIGRWTDAELVTLLRTGIGKDGRYRVIMPSFVQMSDEDVHSIIAFLRSNNPMVQPDATPTHEQEPSFMLKALSNTVMKPTPMPTAKVVAPEPTDALAYGRYLVVGRYKCYDCHSKDFKTNNPMEPEKSEGYLGGGNALLNMQGQQVLSRNITFEPETGIGNWTEAQFAQSLRFGITPQGTLAPPMPKYSQLTDQEVHAIYAYLQSVPKIKNATPEDKGAIASR</sequence>
<proteinExistence type="predicted"/>
<evidence type="ECO:0000313" key="7">
    <source>
        <dbReference type="Proteomes" id="UP000198131"/>
    </source>
</evidence>
<dbReference type="Gene3D" id="1.10.760.10">
    <property type="entry name" value="Cytochrome c-like domain"/>
    <property type="match status" value="2"/>
</dbReference>
<dbReference type="OrthoDB" id="9809720at2"/>
<dbReference type="InterPro" id="IPR036909">
    <property type="entry name" value="Cyt_c-like_dom_sf"/>
</dbReference>
<dbReference type="Proteomes" id="UP000198131">
    <property type="component" value="Unassembled WGS sequence"/>
</dbReference>
<dbReference type="PANTHER" id="PTHR35008">
    <property type="entry name" value="BLL4482 PROTEIN-RELATED"/>
    <property type="match status" value="1"/>
</dbReference>
<dbReference type="RefSeq" id="WP_088842353.1">
    <property type="nucleotide sequence ID" value="NZ_FYEW01000001.1"/>
</dbReference>
<keyword evidence="7" id="KW-1185">Reference proteome</keyword>